<feature type="domain" description="Tail spike" evidence="1">
    <location>
        <begin position="329"/>
        <end position="534"/>
    </location>
</feature>
<evidence type="ECO:0000313" key="2">
    <source>
        <dbReference type="EMBL" id="DAF99836.1"/>
    </source>
</evidence>
<evidence type="ECO:0000259" key="1">
    <source>
        <dbReference type="Pfam" id="PF06605"/>
    </source>
</evidence>
<dbReference type="Pfam" id="PF06605">
    <property type="entry name" value="Prophage_tail"/>
    <property type="match status" value="1"/>
</dbReference>
<reference evidence="2" key="1">
    <citation type="journal article" date="2021" name="Proc. Natl. Acad. Sci. U.S.A.">
        <title>A Catalog of Tens of Thousands of Viruses from Human Metagenomes Reveals Hidden Associations with Chronic Diseases.</title>
        <authorList>
            <person name="Tisza M.J."/>
            <person name="Buck C.B."/>
        </authorList>
    </citation>
    <scope>NUCLEOTIDE SEQUENCE</scope>
    <source>
        <strain evidence="2">CtoMP27</strain>
    </source>
</reference>
<sequence>MSYKVYTGVQTDVDTWETKVCIHDISDITDTKKLISPTLTREVGKAGSLEFTLPLGNVAHSTLQKLMTVVEVQQGDKQKDGKEIWRQIWQGRVMSHEQDFLMRQKIHCEGELAYLNDSGIAPYAAKNVSFSQFLEWICDNHNLQVDAYKAFTPGKVEMDIPMIVPYVDGIKVVQVGYSYDSDDGDYIYHWGIVDPVDGKTNIFYEETESNKASCLSWKIGEEHIANGRIISRIGSNNFRVRLFAAYVKGKTYAAKVEVKKAEIVCGTCNKNFGTYSIYNVEQASESKTFKITEQNGKYSLAINGKTDSRFLFDVKEPTYSFGDGKNYGVTWDILQSELAEKYGGYLVLRHAEDHDGKPRRYLDYLQAITDKNTQTVAFGTNLLDLTNYVKAEDIYTRVIAVGARKKSWLVFSWGETITETANDLAAQKLFGIITKVIFIEGIESTPQSLLDAAEEELAKNLRYLNGMTVKAVDLKDADIDVSRIAIGKQTHIFSAPHGVDTWLLCSKLVEPLDSPDKKEFTFGTEFSSISDLQTLSARKASDAYDLSRSLKGYMSG</sequence>
<name>A0A8S5UZG1_9CAUD</name>
<accession>A0A8S5UZG1</accession>
<proteinExistence type="predicted"/>
<dbReference type="EMBL" id="BK016173">
    <property type="protein sequence ID" value="DAF99836.1"/>
    <property type="molecule type" value="Genomic_DNA"/>
</dbReference>
<organism evidence="2">
    <name type="scientific">Siphoviridae sp. ctoMP27</name>
    <dbReference type="NCBI Taxonomy" id="2825667"/>
    <lineage>
        <taxon>Viruses</taxon>
        <taxon>Duplodnaviria</taxon>
        <taxon>Heunggongvirae</taxon>
        <taxon>Uroviricota</taxon>
        <taxon>Caudoviricetes</taxon>
    </lineage>
</organism>
<dbReference type="InterPro" id="IPR010572">
    <property type="entry name" value="Tail_dom"/>
</dbReference>
<protein>
    <submittedName>
        <fullName evidence="2">Endopeptidase tail</fullName>
    </submittedName>
</protein>